<gene>
    <name evidence="1" type="ordered locus">Bache_0804</name>
</gene>
<dbReference type="KEGG" id="bhl:Bache_0804"/>
<dbReference type="AlphaFoldDB" id="E6SP07"/>
<dbReference type="STRING" id="693979.Bache_0804"/>
<dbReference type="HOGENOM" id="CLU_1871306_0_0_10"/>
<dbReference type="Proteomes" id="UP000008630">
    <property type="component" value="Chromosome"/>
</dbReference>
<proteinExistence type="predicted"/>
<protein>
    <submittedName>
        <fullName evidence="1">Uncharacterized protein</fullName>
    </submittedName>
</protein>
<reference key="1">
    <citation type="submission" date="2010-11" db="EMBL/GenBank/DDBJ databases">
        <title>The complete genome of Bacteroides helcogenes P 36-108.</title>
        <authorList>
            <consortium name="US DOE Joint Genome Institute (JGI-PGF)"/>
            <person name="Lucas S."/>
            <person name="Copeland A."/>
            <person name="Lapidus A."/>
            <person name="Bruce D."/>
            <person name="Goodwin L."/>
            <person name="Pitluck S."/>
            <person name="Kyrpides N."/>
            <person name="Mavromatis K."/>
            <person name="Ivanova N."/>
            <person name="Zeytun A."/>
            <person name="Brettin T."/>
            <person name="Detter J.C."/>
            <person name="Tapia R."/>
            <person name="Han C."/>
            <person name="Land M."/>
            <person name="Hauser L."/>
            <person name="Markowitz V."/>
            <person name="Cheng J.-F."/>
            <person name="Hugenholtz P."/>
            <person name="Woyke T."/>
            <person name="Wu D."/>
            <person name="Gronow S."/>
            <person name="Wellnitz S."/>
            <person name="Brambilla E."/>
            <person name="Klenk H.-P."/>
            <person name="Eisen J.A."/>
        </authorList>
    </citation>
    <scope>NUCLEOTIDE SEQUENCE</scope>
    <source>
        <strain>P 36-108</strain>
    </source>
</reference>
<dbReference type="EMBL" id="CP002352">
    <property type="protein sequence ID" value="ADV42825.1"/>
    <property type="molecule type" value="Genomic_DNA"/>
</dbReference>
<organism evidence="1 2">
    <name type="scientific">Bacteroides helcogenes (strain ATCC 35417 / DSM 20613 / JCM 6297 / CCUG 15421 / P 36-108)</name>
    <dbReference type="NCBI Taxonomy" id="693979"/>
    <lineage>
        <taxon>Bacteria</taxon>
        <taxon>Pseudomonadati</taxon>
        <taxon>Bacteroidota</taxon>
        <taxon>Bacteroidia</taxon>
        <taxon>Bacteroidales</taxon>
        <taxon>Bacteroidaceae</taxon>
        <taxon>Bacteroides</taxon>
    </lineage>
</organism>
<name>E6SP07_BACT6</name>
<accession>E6SP07</accession>
<reference evidence="1 2" key="2">
    <citation type="journal article" date="2011" name="Stand. Genomic Sci.">
        <title>Complete genome sequence of Bacteroides helcogenes type strain (P 36-108).</title>
        <authorList>
            <person name="Pati A."/>
            <person name="Gronow S."/>
            <person name="Zeytun A."/>
            <person name="Lapidus A."/>
            <person name="Nolan M."/>
            <person name="Hammon N."/>
            <person name="Deshpande S."/>
            <person name="Cheng J.F."/>
            <person name="Tapia R."/>
            <person name="Han C."/>
            <person name="Goodwin L."/>
            <person name="Pitluck S."/>
            <person name="Liolios K."/>
            <person name="Pagani I."/>
            <person name="Ivanova N."/>
            <person name="Mavromatis K."/>
            <person name="Chen A."/>
            <person name="Palaniappan K."/>
            <person name="Land M."/>
            <person name="Hauser L."/>
            <person name="Chang Y.J."/>
            <person name="Jeffries C.D."/>
            <person name="Detter J.C."/>
            <person name="Brambilla E."/>
            <person name="Rohde M."/>
            <person name="Goker M."/>
            <person name="Woyke T."/>
            <person name="Bristow J."/>
            <person name="Eisen J.A."/>
            <person name="Markowitz V."/>
            <person name="Hugenholtz P."/>
            <person name="Kyrpides N.C."/>
            <person name="Klenk H.P."/>
            <person name="Lucas S."/>
        </authorList>
    </citation>
    <scope>NUCLEOTIDE SEQUENCE [LARGE SCALE GENOMIC DNA]</scope>
    <source>
        <strain evidence="2">ATCC 35417 / DSM 20613 / JCM 6297 / CCUG 15421 / P 36-108</strain>
    </source>
</reference>
<evidence type="ECO:0000313" key="1">
    <source>
        <dbReference type="EMBL" id="ADV42825.1"/>
    </source>
</evidence>
<keyword evidence="2" id="KW-1185">Reference proteome</keyword>
<sequence>MDKPLSRLKFITQLSLYLINITGNSSAGFSAEEFFYPPFSTENDAVISSNKVKKDNHNVIPCTRTIKRSERVLKTGKIRTYIWSIRTKAIHLYRDFFHSIRFKVNKGWSTAVLLFLCPTMKKVPILILHTIKLLVK</sequence>
<evidence type="ECO:0000313" key="2">
    <source>
        <dbReference type="Proteomes" id="UP000008630"/>
    </source>
</evidence>